<dbReference type="GO" id="GO:0003677">
    <property type="term" value="F:DNA binding"/>
    <property type="evidence" value="ECO:0007669"/>
    <property type="project" value="UniProtKB-KW"/>
</dbReference>
<dbReference type="Proteomes" id="UP000281915">
    <property type="component" value="Unassembled WGS sequence"/>
</dbReference>
<evidence type="ECO:0000256" key="1">
    <source>
        <dbReference type="ARBA" id="ARBA00023015"/>
    </source>
</evidence>
<dbReference type="AlphaFoldDB" id="A0A3M8CGV3"/>
<evidence type="ECO:0000256" key="3">
    <source>
        <dbReference type="ARBA" id="ARBA00023163"/>
    </source>
</evidence>
<organism evidence="5 6">
    <name type="scientific">Brevibacillus panacihumi</name>
    <dbReference type="NCBI Taxonomy" id="497735"/>
    <lineage>
        <taxon>Bacteria</taxon>
        <taxon>Bacillati</taxon>
        <taxon>Bacillota</taxon>
        <taxon>Bacilli</taxon>
        <taxon>Bacillales</taxon>
        <taxon>Paenibacillaceae</taxon>
        <taxon>Brevibacillus</taxon>
    </lineage>
</organism>
<sequence length="312" mass="36131">MSKTNEEEVEAMPYQVKLHISPVYDLLSSLMAYYKCSKTFDLDDQWVKKVKTELDQDFVAELDSLSLPFPLIALFIWRCPDNSKVDAIINWLKTLTAGEVFEQVSPFCLENVPNEIGAMKNDVISVFTQWYTQYYKDQELGIQELLLQERKRFDNYLSHYGPQKTIEMLCNGLIIEGHEELKEVVLVPVYHTRPANVLFDDYKGFMIILYPVEALAGNDDTPPDSLMRMVKALSDEKRLRIMKILSSGNRSFTDLVELMELSKSNLHYHLSLLRTAGLITIHHVPFSNQDKFGIRAGVFDDVKQMLERYVFH</sequence>
<proteinExistence type="predicted"/>
<evidence type="ECO:0000313" key="5">
    <source>
        <dbReference type="EMBL" id="RNB74751.1"/>
    </source>
</evidence>
<dbReference type="InterPro" id="IPR051081">
    <property type="entry name" value="HTH_MetalResp_TranReg"/>
</dbReference>
<dbReference type="Gene3D" id="1.10.10.10">
    <property type="entry name" value="Winged helix-like DNA-binding domain superfamily/Winged helix DNA-binding domain"/>
    <property type="match status" value="1"/>
</dbReference>
<dbReference type="CDD" id="cd00090">
    <property type="entry name" value="HTH_ARSR"/>
    <property type="match status" value="1"/>
</dbReference>
<keyword evidence="2" id="KW-0238">DNA-binding</keyword>
<keyword evidence="1" id="KW-0805">Transcription regulation</keyword>
<dbReference type="SUPFAM" id="SSF46785">
    <property type="entry name" value="Winged helix' DNA-binding domain"/>
    <property type="match status" value="1"/>
</dbReference>
<dbReference type="GO" id="GO:0003700">
    <property type="term" value="F:DNA-binding transcription factor activity"/>
    <property type="evidence" value="ECO:0007669"/>
    <property type="project" value="InterPro"/>
</dbReference>
<comment type="caution">
    <text evidence="5">The sequence shown here is derived from an EMBL/GenBank/DDBJ whole genome shotgun (WGS) entry which is preliminary data.</text>
</comment>
<dbReference type="InterPro" id="IPR036390">
    <property type="entry name" value="WH_DNA-bd_sf"/>
</dbReference>
<dbReference type="PANTHER" id="PTHR33154:SF18">
    <property type="entry name" value="ARSENICAL RESISTANCE OPERON REPRESSOR"/>
    <property type="match status" value="1"/>
</dbReference>
<dbReference type="PROSITE" id="PS50987">
    <property type="entry name" value="HTH_ARSR_2"/>
    <property type="match status" value="1"/>
</dbReference>
<dbReference type="SMART" id="SM00418">
    <property type="entry name" value="HTH_ARSR"/>
    <property type="match status" value="1"/>
</dbReference>
<dbReference type="InterPro" id="IPR001845">
    <property type="entry name" value="HTH_ArsR_DNA-bd_dom"/>
</dbReference>
<name>A0A3M8CGV3_9BACL</name>
<evidence type="ECO:0000313" key="6">
    <source>
        <dbReference type="Proteomes" id="UP000281915"/>
    </source>
</evidence>
<evidence type="ECO:0000259" key="4">
    <source>
        <dbReference type="PROSITE" id="PS50987"/>
    </source>
</evidence>
<dbReference type="EMBL" id="RHHT01000048">
    <property type="protein sequence ID" value="RNB74751.1"/>
    <property type="molecule type" value="Genomic_DNA"/>
</dbReference>
<reference evidence="5 6" key="1">
    <citation type="submission" date="2018-10" db="EMBL/GenBank/DDBJ databases">
        <title>Phylogenomics of Brevibacillus.</title>
        <authorList>
            <person name="Dunlap C."/>
        </authorList>
    </citation>
    <scope>NUCLEOTIDE SEQUENCE [LARGE SCALE GENOMIC DNA]</scope>
    <source>
        <strain evidence="5 6">JCM 15085</strain>
    </source>
</reference>
<dbReference type="Pfam" id="PF01022">
    <property type="entry name" value="HTH_5"/>
    <property type="match status" value="1"/>
</dbReference>
<dbReference type="RefSeq" id="WP_122914845.1">
    <property type="nucleotide sequence ID" value="NZ_RHHT01000048.1"/>
</dbReference>
<protein>
    <submittedName>
        <fullName evidence="5">ArsR family transcriptional regulator</fullName>
    </submittedName>
</protein>
<keyword evidence="3" id="KW-0804">Transcription</keyword>
<feature type="domain" description="HTH arsR-type" evidence="4">
    <location>
        <begin position="218"/>
        <end position="312"/>
    </location>
</feature>
<evidence type="ECO:0000256" key="2">
    <source>
        <dbReference type="ARBA" id="ARBA00023125"/>
    </source>
</evidence>
<gene>
    <name evidence="5" type="ORF">EDM58_19770</name>
</gene>
<dbReference type="PRINTS" id="PR00778">
    <property type="entry name" value="HTHARSR"/>
</dbReference>
<accession>A0A3M8CGV3</accession>
<dbReference type="InterPro" id="IPR036388">
    <property type="entry name" value="WH-like_DNA-bd_sf"/>
</dbReference>
<dbReference type="PANTHER" id="PTHR33154">
    <property type="entry name" value="TRANSCRIPTIONAL REGULATOR, ARSR FAMILY"/>
    <property type="match status" value="1"/>
</dbReference>
<dbReference type="InterPro" id="IPR011991">
    <property type="entry name" value="ArsR-like_HTH"/>
</dbReference>